<feature type="compositionally biased region" description="Basic residues" evidence="1">
    <location>
        <begin position="1"/>
        <end position="12"/>
    </location>
</feature>
<feature type="compositionally biased region" description="Polar residues" evidence="1">
    <location>
        <begin position="40"/>
        <end position="57"/>
    </location>
</feature>
<feature type="region of interest" description="Disordered" evidence="1">
    <location>
        <begin position="1"/>
        <end position="70"/>
    </location>
</feature>
<evidence type="ECO:0000313" key="4">
    <source>
        <dbReference type="EMBL" id="KAA1136510.1"/>
    </source>
</evidence>
<evidence type="ECO:0000259" key="2">
    <source>
        <dbReference type="Pfam" id="PF14303"/>
    </source>
</evidence>
<feature type="region of interest" description="Disordered" evidence="1">
    <location>
        <begin position="205"/>
        <end position="270"/>
    </location>
</feature>
<proteinExistence type="predicted"/>
<feature type="region of interest" description="Disordered" evidence="1">
    <location>
        <begin position="294"/>
        <end position="323"/>
    </location>
</feature>
<dbReference type="PANTHER" id="PTHR45023">
    <property type="match status" value="1"/>
</dbReference>
<dbReference type="InterPro" id="IPR029466">
    <property type="entry name" value="NAM-associated_C"/>
</dbReference>
<feature type="compositionally biased region" description="Basic and acidic residues" evidence="1">
    <location>
        <begin position="335"/>
        <end position="381"/>
    </location>
</feature>
<dbReference type="AlphaFoldDB" id="A0A5B0S648"/>
<organism evidence="3 5">
    <name type="scientific">Puccinia graminis f. sp. tritici</name>
    <dbReference type="NCBI Taxonomy" id="56615"/>
    <lineage>
        <taxon>Eukaryota</taxon>
        <taxon>Fungi</taxon>
        <taxon>Dikarya</taxon>
        <taxon>Basidiomycota</taxon>
        <taxon>Pucciniomycotina</taxon>
        <taxon>Pucciniomycetes</taxon>
        <taxon>Pucciniales</taxon>
        <taxon>Pucciniaceae</taxon>
        <taxon>Puccinia</taxon>
    </lineage>
</organism>
<name>A0A5B0S648_PUCGR</name>
<feature type="compositionally biased region" description="Acidic residues" evidence="1">
    <location>
        <begin position="382"/>
        <end position="414"/>
    </location>
</feature>
<reference evidence="3 5" key="1">
    <citation type="submission" date="2019-05" db="EMBL/GenBank/DDBJ databases">
        <title>Emergence of the Ug99 lineage of the wheat stem rust pathogen through somatic hybridization.</title>
        <authorList>
            <person name="Li F."/>
            <person name="Upadhyaya N.M."/>
            <person name="Sperschneider J."/>
            <person name="Matny O."/>
            <person name="Nguyen-Phuc H."/>
            <person name="Mago R."/>
            <person name="Raley C."/>
            <person name="Miller M.E."/>
            <person name="Silverstein K.A.T."/>
            <person name="Henningsen E."/>
            <person name="Hirsch C.D."/>
            <person name="Visser B."/>
            <person name="Pretorius Z.A."/>
            <person name="Steffenson B.J."/>
            <person name="Schwessinger B."/>
            <person name="Dodds P.N."/>
            <person name="Figueroa M."/>
        </authorList>
    </citation>
    <scope>NUCLEOTIDE SEQUENCE [LARGE SCALE GENOMIC DNA]</scope>
    <source>
        <strain evidence="3 5">Ug99</strain>
    </source>
</reference>
<gene>
    <name evidence="4" type="ORF">PGTUg99_050029</name>
    <name evidence="3" type="ORF">PGTUg99_050280</name>
</gene>
<accession>A0A5B0S648</accession>
<feature type="compositionally biased region" description="Low complexity" evidence="1">
    <location>
        <begin position="19"/>
        <end position="37"/>
    </location>
</feature>
<dbReference type="EMBL" id="VDEP01000077">
    <property type="protein sequence ID" value="KAA1132653.1"/>
    <property type="molecule type" value="Genomic_DNA"/>
</dbReference>
<dbReference type="Proteomes" id="UP000325313">
    <property type="component" value="Unassembled WGS sequence"/>
</dbReference>
<dbReference type="EMBL" id="VDEP01000035">
    <property type="protein sequence ID" value="KAA1136510.1"/>
    <property type="molecule type" value="Genomic_DNA"/>
</dbReference>
<feature type="domain" description="No apical meristem-associated C-terminal" evidence="2">
    <location>
        <begin position="188"/>
        <end position="330"/>
    </location>
</feature>
<protein>
    <recommendedName>
        <fullName evidence="2">No apical meristem-associated C-terminal domain-containing protein</fullName>
    </recommendedName>
</protein>
<dbReference type="PANTHER" id="PTHR45023:SF4">
    <property type="entry name" value="GLYCINE-RICH PROTEIN-RELATED"/>
    <property type="match status" value="1"/>
</dbReference>
<evidence type="ECO:0000313" key="5">
    <source>
        <dbReference type="Proteomes" id="UP000325313"/>
    </source>
</evidence>
<evidence type="ECO:0000256" key="1">
    <source>
        <dbReference type="SAM" id="MobiDB-lite"/>
    </source>
</evidence>
<feature type="region of interest" description="Disordered" evidence="1">
    <location>
        <begin position="335"/>
        <end position="414"/>
    </location>
</feature>
<evidence type="ECO:0000313" key="3">
    <source>
        <dbReference type="EMBL" id="KAA1132653.1"/>
    </source>
</evidence>
<sequence>MASSPKKKRGRKAQKDSMATPKTAKTSTAKTPTAPKPIESLTTPKPAESSNINNDSTPKAPESAPKKGFPRWSVEEDKKLCIAWLNTSRDPIVGNGQKASTFWERIHNTLSELITEYNEEKKNSKGFKELPLRPVGAVECRWALIMKLVNKFSGCYANVERRMKSGKTREDMLTEAKELYKATFESSFNLDHCWGILKDTPKWQATQQENEARNKKGKQSGAAPPSSDIPSSTPATSAIEVEDEESEASRSVLGNSRSEGQKAAKRKRTEEISLDKLVSMQKDLIEISRDRLSSMKAAAQSTSDDAIMSKDLTLLDTESRAYYQRKKRAIIARELQEEKEREEKEKKEKEKKEKEKTEKERKAKEEKERQAKEEQNQKETGNDADEDEDVDEDDDEEVEQDENEEEEEVVECEE</sequence>
<dbReference type="Pfam" id="PF14303">
    <property type="entry name" value="NAM-associated"/>
    <property type="match status" value="1"/>
</dbReference>
<comment type="caution">
    <text evidence="3">The sequence shown here is derived from an EMBL/GenBank/DDBJ whole genome shotgun (WGS) entry which is preliminary data.</text>
</comment>